<comment type="caution">
    <text evidence="1">The sequence shown here is derived from an EMBL/GenBank/DDBJ whole genome shotgun (WGS) entry which is preliminary data.</text>
</comment>
<name>A0ABW3ZSQ8_9BACI</name>
<organism evidence="1 2">
    <name type="scientific">Lentibacillus salinarum</name>
    <dbReference type="NCBI Taxonomy" id="446820"/>
    <lineage>
        <taxon>Bacteria</taxon>
        <taxon>Bacillati</taxon>
        <taxon>Bacillota</taxon>
        <taxon>Bacilli</taxon>
        <taxon>Bacillales</taxon>
        <taxon>Bacillaceae</taxon>
        <taxon>Lentibacillus</taxon>
    </lineage>
</organism>
<evidence type="ECO:0000313" key="2">
    <source>
        <dbReference type="Proteomes" id="UP001597178"/>
    </source>
</evidence>
<dbReference type="EMBL" id="JBHTNH010000012">
    <property type="protein sequence ID" value="MFD1361387.1"/>
    <property type="molecule type" value="Genomic_DNA"/>
</dbReference>
<gene>
    <name evidence="1" type="ORF">ACFQ4A_06870</name>
</gene>
<evidence type="ECO:0000313" key="1">
    <source>
        <dbReference type="EMBL" id="MFD1361387.1"/>
    </source>
</evidence>
<accession>A0ABW3ZSQ8</accession>
<dbReference type="Proteomes" id="UP001597178">
    <property type="component" value="Unassembled WGS sequence"/>
</dbReference>
<keyword evidence="2" id="KW-1185">Reference proteome</keyword>
<reference evidence="2" key="1">
    <citation type="journal article" date="2019" name="Int. J. Syst. Evol. Microbiol.">
        <title>The Global Catalogue of Microorganisms (GCM) 10K type strain sequencing project: providing services to taxonomists for standard genome sequencing and annotation.</title>
        <authorList>
            <consortium name="The Broad Institute Genomics Platform"/>
            <consortium name="The Broad Institute Genome Sequencing Center for Infectious Disease"/>
            <person name="Wu L."/>
            <person name="Ma J."/>
        </authorList>
    </citation>
    <scope>NUCLEOTIDE SEQUENCE [LARGE SCALE GENOMIC DNA]</scope>
    <source>
        <strain evidence="2">CCUG 54822</strain>
    </source>
</reference>
<dbReference type="RefSeq" id="WP_382398912.1">
    <property type="nucleotide sequence ID" value="NZ_JBHTNH010000012.1"/>
</dbReference>
<proteinExistence type="predicted"/>
<sequence>MQKALVTFVVLAVILVVFFVVIEFTGDTSVPTSAGNGIEAAEGTVVLQNLNG</sequence>
<protein>
    <submittedName>
        <fullName evidence="1">Uncharacterized protein</fullName>
    </submittedName>
</protein>